<feature type="chain" id="PRO_5016396105" description="Lipoprotein" evidence="2">
    <location>
        <begin position="30"/>
        <end position="268"/>
    </location>
</feature>
<dbReference type="Proteomes" id="UP000249616">
    <property type="component" value="Chromosome"/>
</dbReference>
<dbReference type="PROSITE" id="PS51257">
    <property type="entry name" value="PROKAR_LIPOPROTEIN"/>
    <property type="match status" value="1"/>
</dbReference>
<keyword evidence="2" id="KW-0732">Signal</keyword>
<dbReference type="RefSeq" id="WP_112438938.1">
    <property type="nucleotide sequence ID" value="NZ_CP030073.1"/>
</dbReference>
<evidence type="ECO:0000256" key="2">
    <source>
        <dbReference type="SAM" id="SignalP"/>
    </source>
</evidence>
<feature type="region of interest" description="Disordered" evidence="1">
    <location>
        <begin position="103"/>
        <end position="130"/>
    </location>
</feature>
<name>A0A2Z4IYP2_9ACTN</name>
<organism evidence="3 4">
    <name type="scientific">Streptomyces cadmiisoli</name>
    <dbReference type="NCBI Taxonomy" id="2184053"/>
    <lineage>
        <taxon>Bacteria</taxon>
        <taxon>Bacillati</taxon>
        <taxon>Actinomycetota</taxon>
        <taxon>Actinomycetes</taxon>
        <taxon>Kitasatosporales</taxon>
        <taxon>Streptomycetaceae</taxon>
        <taxon>Streptomyces</taxon>
        <taxon>Streptomyces aurantiacus group</taxon>
    </lineage>
</organism>
<feature type="signal peptide" evidence="2">
    <location>
        <begin position="1"/>
        <end position="29"/>
    </location>
</feature>
<evidence type="ECO:0000313" key="4">
    <source>
        <dbReference type="Proteomes" id="UP000249616"/>
    </source>
</evidence>
<protein>
    <recommendedName>
        <fullName evidence="5">Lipoprotein</fullName>
    </recommendedName>
</protein>
<dbReference type="EMBL" id="CP030073">
    <property type="protein sequence ID" value="AWW37919.1"/>
    <property type="molecule type" value="Genomic_DNA"/>
</dbReference>
<sequence length="268" mass="27054">MKRSSGARWSATVAVSALSLALITGCAEAGSDDSGDSKGSGSGSSAAAKALSATELKKLIIAEGDVEGYKVEATDASFPKAKSEVKVDKAECEPLAFAMAGLAPGDSSAEASSQATEEKKPSDTASDSLEDLASGEMEDALTDAMSVRMTVVGLSSYEGDGAEKTFKSVSDAVAGCAGGFTVAAQGEEQKLTGIASVKASGTGDESVRFSSTAPTEESGGEPVKVLTEVVRHGGTIATYYSVDLGSMLTGEDPRMPTPVIEAQAAKLK</sequence>
<gene>
    <name evidence="3" type="ORF">DN051_15745</name>
</gene>
<feature type="compositionally biased region" description="Low complexity" evidence="1">
    <location>
        <begin position="37"/>
        <end position="47"/>
    </location>
</feature>
<evidence type="ECO:0000313" key="3">
    <source>
        <dbReference type="EMBL" id="AWW37919.1"/>
    </source>
</evidence>
<reference evidence="3 4" key="1">
    <citation type="journal article" date="2019" name="Int. J. Syst. Evol. Microbiol.">
        <title>Streptomyces cadmiisoli sp. nov., a novel actinomycete isolated from cadmium-contaminated soil.</title>
        <authorList>
            <person name="Li K."/>
            <person name="Tang X."/>
            <person name="Zhao J."/>
            <person name="Guo Y."/>
            <person name="Tang Y."/>
            <person name="Gao J."/>
        </authorList>
    </citation>
    <scope>NUCLEOTIDE SEQUENCE [LARGE SCALE GENOMIC DNA]</scope>
    <source>
        <strain evidence="3 4">ZFG47</strain>
    </source>
</reference>
<proteinExistence type="predicted"/>
<feature type="region of interest" description="Disordered" evidence="1">
    <location>
        <begin position="28"/>
        <end position="47"/>
    </location>
</feature>
<evidence type="ECO:0000256" key="1">
    <source>
        <dbReference type="SAM" id="MobiDB-lite"/>
    </source>
</evidence>
<keyword evidence="4" id="KW-1185">Reference proteome</keyword>
<dbReference type="KEGG" id="scad:DN051_15745"/>
<evidence type="ECO:0008006" key="5">
    <source>
        <dbReference type="Google" id="ProtNLM"/>
    </source>
</evidence>
<dbReference type="AlphaFoldDB" id="A0A2Z4IYP2"/>
<accession>A0A2Z4IYP2</accession>